<dbReference type="InterPro" id="IPR053817">
    <property type="entry name" value="CATSPERE_NTD2"/>
</dbReference>
<evidence type="ECO:0000259" key="6">
    <source>
        <dbReference type="Pfam" id="PF22849"/>
    </source>
</evidence>
<accession>A0A6P8EG77</accession>
<dbReference type="InterPro" id="IPR053816">
    <property type="entry name" value="CATSPERE_beta-prop"/>
</dbReference>
<evidence type="ECO:0000259" key="4">
    <source>
        <dbReference type="Pfam" id="PF22843"/>
    </source>
</evidence>
<dbReference type="KEGG" id="char:105893280"/>
<protein>
    <submittedName>
        <fullName evidence="8">Cation channel sperm-associated protein subunit epsilon-like protein</fullName>
    </submittedName>
</protein>
<name>A0A6P8EG77_CLUHA</name>
<dbReference type="Pfam" id="PF22843">
    <property type="entry name" value="CATSPERE_NTD2"/>
    <property type="match status" value="1"/>
</dbReference>
<keyword evidence="3" id="KW-0325">Glycoprotein</keyword>
<evidence type="ECO:0000256" key="3">
    <source>
        <dbReference type="ARBA" id="ARBA00023180"/>
    </source>
</evidence>
<dbReference type="CTD" id="257044"/>
<keyword evidence="2" id="KW-0732">Signal</keyword>
<keyword evidence="7" id="KW-1185">Reference proteome</keyword>
<dbReference type="Pfam" id="PF22849">
    <property type="entry name" value="CATSPERE_Ig-like"/>
    <property type="match status" value="1"/>
</dbReference>
<evidence type="ECO:0000313" key="8">
    <source>
        <dbReference type="RefSeq" id="XP_031415013.2"/>
    </source>
</evidence>
<dbReference type="AlphaFoldDB" id="A0A6P8EG77"/>
<dbReference type="Pfam" id="PF22844">
    <property type="entry name" value="Beta-prop_CATSPERE"/>
    <property type="match status" value="1"/>
</dbReference>
<evidence type="ECO:0000259" key="5">
    <source>
        <dbReference type="Pfam" id="PF22844"/>
    </source>
</evidence>
<sequence length="614" mass="70908">MRIWIIDPEEASDDEIGQIANVPSRHSYYLTKNFFNLGQFPKVTLPSSTKTFTGKFTPDRFWEVVLEWKQSYLTVGIDGQSVSFQHRFVYEASHTFNWEPKEGPYDGTEIPLLGPNVTILIKDPCAPHRALFMTRNSIRITSDAFRSTSVVKMYSLYTRPPSGFYMIDNAALLDDGIILHMADGLYWRSHQTRFFEFREELPTIGVRGILQRTTCLDNHPLQEVVDFGTVLFWTDNELFIGGGRITSRRAVGTYKELLFQVDREKRILTAAFGSDPSTVGILFTQTSIYKPVLKIFNHQTSVIHPSSFLESGVSPENMPRGLLHMRFYESTKETLLLWNQTALWYSFRDNNQWGTLKVPGFHSLGSAVPGKNIHEVMLDQKWNLLVKMTNNQMFFCKFGVTELVWLEYWVRGGIPASLHTDQKNQVILVTEQELEDDVQFELNPFPLKLEAMSSMLGKPHHDCPYVTFKHSMNNYGYYLDKGQELLFWAEVVYHEGKGVHIQVLRSRAKLLEFDLSNDFEFIHGVFMVTMTIKTKQKMDYTLSENYTFDMDKSQGVMRVEIVPNLIANRCDLPKNRVSILPSKHKRIPALRFQILKRAWQIITSVLPKRATSSK</sequence>
<dbReference type="PANTHER" id="PTHR33722">
    <property type="entry name" value="CATION CHANNEL SPERM-ASSOCIATED PROTEIN SUBUNIT DELTA-RELATED"/>
    <property type="match status" value="1"/>
</dbReference>
<feature type="domain" description="CATSPERE Ig-like" evidence="6">
    <location>
        <begin position="468"/>
        <end position="574"/>
    </location>
</feature>
<organism evidence="7 8">
    <name type="scientific">Clupea harengus</name>
    <name type="common">Atlantic herring</name>
    <dbReference type="NCBI Taxonomy" id="7950"/>
    <lineage>
        <taxon>Eukaryota</taxon>
        <taxon>Metazoa</taxon>
        <taxon>Chordata</taxon>
        <taxon>Craniata</taxon>
        <taxon>Vertebrata</taxon>
        <taxon>Euteleostomi</taxon>
        <taxon>Actinopterygii</taxon>
        <taxon>Neopterygii</taxon>
        <taxon>Teleostei</taxon>
        <taxon>Clupei</taxon>
        <taxon>Clupeiformes</taxon>
        <taxon>Clupeoidei</taxon>
        <taxon>Clupeidae</taxon>
        <taxon>Clupea</taxon>
    </lineage>
</organism>
<dbReference type="GO" id="GO:0097228">
    <property type="term" value="C:sperm principal piece"/>
    <property type="evidence" value="ECO:0007669"/>
    <property type="project" value="TreeGrafter"/>
</dbReference>
<dbReference type="GO" id="GO:0030317">
    <property type="term" value="P:flagellated sperm motility"/>
    <property type="evidence" value="ECO:0007669"/>
    <property type="project" value="TreeGrafter"/>
</dbReference>
<feature type="domain" description="CATSPERE beta-propeller" evidence="5">
    <location>
        <begin position="122"/>
        <end position="454"/>
    </location>
</feature>
<dbReference type="GeneID" id="105893280"/>
<dbReference type="PANTHER" id="PTHR33722:SF3">
    <property type="entry name" value="CATION CHANNEL SPERM-ASSOCIATED AUXILIARY SUBUNIT EPSILON"/>
    <property type="match status" value="1"/>
</dbReference>
<evidence type="ECO:0000256" key="1">
    <source>
        <dbReference type="ARBA" id="ARBA00010246"/>
    </source>
</evidence>
<dbReference type="Proteomes" id="UP000515152">
    <property type="component" value="Chromosome 21"/>
</dbReference>
<evidence type="ECO:0000256" key="2">
    <source>
        <dbReference type="ARBA" id="ARBA00022729"/>
    </source>
</evidence>
<dbReference type="InterPro" id="IPR028751">
    <property type="entry name" value="CATSPERD/E"/>
</dbReference>
<evidence type="ECO:0000313" key="7">
    <source>
        <dbReference type="Proteomes" id="UP000515152"/>
    </source>
</evidence>
<feature type="domain" description="CATSPERE second N-terminal" evidence="4">
    <location>
        <begin position="2"/>
        <end position="62"/>
    </location>
</feature>
<dbReference type="InterPro" id="IPR053815">
    <property type="entry name" value="CATSPERE_Ig-like"/>
</dbReference>
<dbReference type="OrthoDB" id="5968869at2759"/>
<dbReference type="GO" id="GO:0048240">
    <property type="term" value="P:sperm capacitation"/>
    <property type="evidence" value="ECO:0007669"/>
    <property type="project" value="TreeGrafter"/>
</dbReference>
<comment type="similarity">
    <text evidence="1">Belongs to the CATSPERD family.</text>
</comment>
<dbReference type="GO" id="GO:0036128">
    <property type="term" value="C:CatSper complex"/>
    <property type="evidence" value="ECO:0007669"/>
    <property type="project" value="InterPro"/>
</dbReference>
<proteinExistence type="inferred from homology"/>
<reference evidence="8" key="1">
    <citation type="submission" date="2025-08" db="UniProtKB">
        <authorList>
            <consortium name="RefSeq"/>
        </authorList>
    </citation>
    <scope>IDENTIFICATION</scope>
</reference>
<gene>
    <name evidence="8" type="primary">catspere</name>
</gene>
<dbReference type="RefSeq" id="XP_031415013.2">
    <property type="nucleotide sequence ID" value="XM_031559153.2"/>
</dbReference>